<dbReference type="AlphaFoldDB" id="A0A834GNA2"/>
<keyword evidence="15" id="KW-1185">Reference proteome</keyword>
<keyword evidence="11" id="KW-1133">Transmembrane helix</keyword>
<evidence type="ECO:0000256" key="7">
    <source>
        <dbReference type="ARBA" id="ARBA00022729"/>
    </source>
</evidence>
<keyword evidence="8" id="KW-0406">Ion transport</keyword>
<dbReference type="EMBL" id="WJXA01000007">
    <property type="protein sequence ID" value="KAF7138853.1"/>
    <property type="molecule type" value="Genomic_DNA"/>
</dbReference>
<keyword evidence="5" id="KW-0713">Self-incompatibility</keyword>
<organism evidence="14 15">
    <name type="scientific">Rhododendron simsii</name>
    <name type="common">Sims's rhododendron</name>
    <dbReference type="NCBI Taxonomy" id="118357"/>
    <lineage>
        <taxon>Eukaryota</taxon>
        <taxon>Viridiplantae</taxon>
        <taxon>Streptophyta</taxon>
        <taxon>Embryophyta</taxon>
        <taxon>Tracheophyta</taxon>
        <taxon>Spermatophyta</taxon>
        <taxon>Magnoliopsida</taxon>
        <taxon>eudicotyledons</taxon>
        <taxon>Gunneridae</taxon>
        <taxon>Pentapetalae</taxon>
        <taxon>asterids</taxon>
        <taxon>Ericales</taxon>
        <taxon>Ericaceae</taxon>
        <taxon>Ericoideae</taxon>
        <taxon>Rhodoreae</taxon>
        <taxon>Rhododendron</taxon>
    </lineage>
</organism>
<keyword evidence="8" id="KW-0813">Transport</keyword>
<keyword evidence="6" id="KW-0964">Secreted</keyword>
<dbReference type="OrthoDB" id="1727555at2759"/>
<feature type="transmembrane region" description="Helical" evidence="11">
    <location>
        <begin position="673"/>
        <end position="692"/>
    </location>
</feature>
<sequence length="1024" mass="115689">MKAVRHYVGLLCFMLALSQCRSFWEKWTLVIRNELPGKETLFLHCRSDEDDLGGKWLPPGDNREWSFRQNFWETTKFWCIMRRRHAHVEIDVFWDDNTPNREFFYKCDDEKCIWMAREDGIYLRNIPDKRDDAPADLEGNLQFQEQLVVQYSKEDQSTLAMILKKDRRRGFKPKNNSRLLRPPRTLDPQYQRKQTAEKANCLNNLQIYAQLSWSKLQLICLAILSISLLVTLAVPRLRTHTFQYMSLWACEVLALAAIVGHVIWEVLMINRIVIAIEKHYICGPGILYFLYPLRKTLGYFMSFATLWVVWISFFQPSDKTTKNRDEIDDFAMKIIKCLIVSSTCWLLKIVCLKWLGASFYKVNYFEPIKKALFAWYVIRTLLAPQEDINPTTGGSDEVIACQGALEQNGKKKLWDHITFEEWSVMDQSNLNIWWFWSLVKIIRTEEFNERLHHITTVDPSFRGLSKCEMKAIAVAQEIGRRISRSGKSVISVEDLNLFMPVQLCKQVLKVVEAVSRNESSDEIGEIESVSKVDFMHWVVITVKERRALELSLSDSKAAFKSLDRNLSFTVGLVTFATWLVIIKNLATMNLFMFVISVLGIFVLLAGDPIIKHINSVLFFLYDNEVDIGDACTVEGEEMVVEEKHLRSTVFLTLKNERVQYPNHFLSANKPVKIGVIFFLLFFSPWLFCLLPRSHLINSFPPLGSAVRDSPNPKGHSLNPKGPSDSSGVLQEGILPSLPEIPRVSLCSERNVAFELLNGDLRTTYSHLQFGSSDVLVAHQIKALTAENLVLRQKAEDDFSKILVEGNSLLPSSVPVGKPPSPTSWKDLVAHANPLISRMNLHYCPPSIVDDNLHVNIPEEVASVEGGLSHVASAIGKPLYADHLTESCKRISSAKICVEVDASAPLPESFGLTLPSGAKFTIRVWVAKTTMGTAPTLPHVDRVPSLSSDEYNGVSARVAPVLSFDTVIDKDAQGLFDNSNRSLLRAPSPAKKGKGRSKGTKKPGKGDIPAVPGPGKGRGAKVLSY</sequence>
<dbReference type="SUPFAM" id="SSF50182">
    <property type="entry name" value="Sm-like ribonucleoproteins"/>
    <property type="match status" value="1"/>
</dbReference>
<dbReference type="GO" id="GO:0006820">
    <property type="term" value="P:monoatomic anion transport"/>
    <property type="evidence" value="ECO:0007669"/>
    <property type="project" value="TreeGrafter"/>
</dbReference>
<feature type="transmembrane region" description="Helical" evidence="11">
    <location>
        <begin position="565"/>
        <end position="582"/>
    </location>
</feature>
<keyword evidence="9" id="KW-0407">Ion channel</keyword>
<evidence type="ECO:0000256" key="11">
    <source>
        <dbReference type="SAM" id="Phobius"/>
    </source>
</evidence>
<feature type="transmembrane region" description="Helical" evidence="11">
    <location>
        <begin position="588"/>
        <end position="606"/>
    </location>
</feature>
<evidence type="ECO:0000259" key="13">
    <source>
        <dbReference type="Pfam" id="PF00924"/>
    </source>
</evidence>
<keyword evidence="11" id="KW-0472">Membrane</keyword>
<feature type="region of interest" description="Disordered" evidence="10">
    <location>
        <begin position="707"/>
        <end position="728"/>
    </location>
</feature>
<evidence type="ECO:0000256" key="8">
    <source>
        <dbReference type="ARBA" id="ARBA00023065"/>
    </source>
</evidence>
<reference evidence="14" key="1">
    <citation type="submission" date="2019-11" db="EMBL/GenBank/DDBJ databases">
        <authorList>
            <person name="Liu Y."/>
            <person name="Hou J."/>
            <person name="Li T.-Q."/>
            <person name="Guan C.-H."/>
            <person name="Wu X."/>
            <person name="Wu H.-Z."/>
            <person name="Ling F."/>
            <person name="Zhang R."/>
            <person name="Shi X.-G."/>
            <person name="Ren J.-P."/>
            <person name="Chen E.-F."/>
            <person name="Sun J.-M."/>
        </authorList>
    </citation>
    <scope>NUCLEOTIDE SEQUENCE</scope>
    <source>
        <strain evidence="14">Adult_tree_wgs_1</strain>
        <tissue evidence="14">Leaves</tissue>
    </source>
</reference>
<evidence type="ECO:0000256" key="12">
    <source>
        <dbReference type="SAM" id="SignalP"/>
    </source>
</evidence>
<feature type="compositionally biased region" description="Basic residues" evidence="10">
    <location>
        <begin position="990"/>
        <end position="1002"/>
    </location>
</feature>
<feature type="transmembrane region" description="Helical" evidence="11">
    <location>
        <begin position="297"/>
        <end position="314"/>
    </location>
</feature>
<dbReference type="Pfam" id="PF05938">
    <property type="entry name" value="Self-incomp_S1"/>
    <property type="match status" value="1"/>
</dbReference>
<dbReference type="GO" id="GO:0005886">
    <property type="term" value="C:plasma membrane"/>
    <property type="evidence" value="ECO:0007669"/>
    <property type="project" value="TreeGrafter"/>
</dbReference>
<evidence type="ECO:0000256" key="2">
    <source>
        <dbReference type="ARBA" id="ARBA00004613"/>
    </source>
</evidence>
<dbReference type="GO" id="GO:0005576">
    <property type="term" value="C:extracellular region"/>
    <property type="evidence" value="ECO:0007669"/>
    <property type="project" value="UniProtKB-SubCell"/>
</dbReference>
<feature type="domain" description="Mechanosensitive ion channel MscS" evidence="13">
    <location>
        <begin position="610"/>
        <end position="666"/>
    </location>
</feature>
<evidence type="ECO:0000313" key="15">
    <source>
        <dbReference type="Proteomes" id="UP000626092"/>
    </source>
</evidence>
<dbReference type="GO" id="GO:0008381">
    <property type="term" value="F:mechanosensitive monoatomic ion channel activity"/>
    <property type="evidence" value="ECO:0007669"/>
    <property type="project" value="TreeGrafter"/>
</dbReference>
<feature type="signal peptide" evidence="12">
    <location>
        <begin position="1"/>
        <end position="22"/>
    </location>
</feature>
<dbReference type="PANTHER" id="PTHR31618">
    <property type="entry name" value="MECHANOSENSITIVE ION CHANNEL PROTEIN 5"/>
    <property type="match status" value="1"/>
</dbReference>
<comment type="similarity">
    <text evidence="4">Belongs to the MscS (TC 1.A.23) family.</text>
</comment>
<comment type="subcellular location">
    <subcellularLocation>
        <location evidence="1">Membrane</location>
        <topology evidence="1">Multi-pass membrane protein</topology>
    </subcellularLocation>
    <subcellularLocation>
        <location evidence="2">Secreted</location>
    </subcellularLocation>
</comment>
<dbReference type="PANTHER" id="PTHR31618:SF1">
    <property type="entry name" value="EF-HAND DOMAIN-CONTAINING PROTEIN"/>
    <property type="match status" value="1"/>
</dbReference>
<evidence type="ECO:0000256" key="6">
    <source>
        <dbReference type="ARBA" id="ARBA00022525"/>
    </source>
</evidence>
<evidence type="ECO:0000256" key="3">
    <source>
        <dbReference type="ARBA" id="ARBA00005581"/>
    </source>
</evidence>
<dbReference type="Proteomes" id="UP000626092">
    <property type="component" value="Unassembled WGS sequence"/>
</dbReference>
<dbReference type="InterPro" id="IPR006685">
    <property type="entry name" value="MscS_channel_2nd"/>
</dbReference>
<evidence type="ECO:0000313" key="14">
    <source>
        <dbReference type="EMBL" id="KAF7138853.1"/>
    </source>
</evidence>
<feature type="chain" id="PRO_5032907757" description="Mechanosensitive ion channel MscS domain-containing protein" evidence="12">
    <location>
        <begin position="23"/>
        <end position="1024"/>
    </location>
</feature>
<feature type="transmembrane region" description="Helical" evidence="11">
    <location>
        <begin position="216"/>
        <end position="234"/>
    </location>
</feature>
<keyword evidence="11" id="KW-0812">Transmembrane</keyword>
<evidence type="ECO:0000256" key="1">
    <source>
        <dbReference type="ARBA" id="ARBA00004141"/>
    </source>
</evidence>
<proteinExistence type="inferred from homology"/>
<keyword evidence="7 12" id="KW-0732">Signal</keyword>
<dbReference type="GO" id="GO:0060320">
    <property type="term" value="P:rejection of self pollen"/>
    <property type="evidence" value="ECO:0007669"/>
    <property type="project" value="UniProtKB-KW"/>
</dbReference>
<name>A0A834GNA2_RHOSS</name>
<evidence type="ECO:0000256" key="10">
    <source>
        <dbReference type="SAM" id="MobiDB-lite"/>
    </source>
</evidence>
<dbReference type="InterPro" id="IPR010920">
    <property type="entry name" value="LSM_dom_sf"/>
</dbReference>
<evidence type="ECO:0000256" key="9">
    <source>
        <dbReference type="ARBA" id="ARBA00023303"/>
    </source>
</evidence>
<evidence type="ECO:0000256" key="5">
    <source>
        <dbReference type="ARBA" id="ARBA00022471"/>
    </source>
</evidence>
<protein>
    <recommendedName>
        <fullName evidence="13">Mechanosensitive ion channel MscS domain-containing protein</fullName>
    </recommendedName>
</protein>
<dbReference type="InterPro" id="IPR010264">
    <property type="entry name" value="Self-incomp_S1"/>
</dbReference>
<comment type="similarity">
    <text evidence="3">Belongs to the plant self-incompatibility (S1) protein family.</text>
</comment>
<accession>A0A834GNA2</accession>
<feature type="region of interest" description="Disordered" evidence="10">
    <location>
        <begin position="978"/>
        <end position="1024"/>
    </location>
</feature>
<comment type="caution">
    <text evidence="14">The sequence shown here is derived from an EMBL/GenBank/DDBJ whole genome shotgun (WGS) entry which is preliminary data.</text>
</comment>
<dbReference type="InterPro" id="IPR016688">
    <property type="entry name" value="MscS-like_plants/fungi"/>
</dbReference>
<dbReference type="Pfam" id="PF00924">
    <property type="entry name" value="MS_channel_2nd"/>
    <property type="match status" value="1"/>
</dbReference>
<evidence type="ECO:0000256" key="4">
    <source>
        <dbReference type="ARBA" id="ARBA00008017"/>
    </source>
</evidence>
<gene>
    <name evidence="14" type="ORF">RHSIM_Rhsim07G0183000</name>
</gene>
<feature type="transmembrane region" description="Helical" evidence="11">
    <location>
        <begin position="246"/>
        <end position="264"/>
    </location>
</feature>